<dbReference type="AlphaFoldDB" id="A0A9K3DAN7"/>
<sequence length="59" mass="6902">ISDVWDVYESCSLVTEGEQRPMSTQDREREREREREGHPSRERKVQSVLGMIGSSDYSQ</sequence>
<evidence type="ECO:0000256" key="1">
    <source>
        <dbReference type="SAM" id="MobiDB-lite"/>
    </source>
</evidence>
<comment type="caution">
    <text evidence="2">The sequence shown here is derived from an EMBL/GenBank/DDBJ whole genome shotgun (WGS) entry which is preliminary data.</text>
</comment>
<name>A0A9K3DAN7_9EUKA</name>
<organism evidence="2 3">
    <name type="scientific">Kipferlia bialata</name>
    <dbReference type="NCBI Taxonomy" id="797122"/>
    <lineage>
        <taxon>Eukaryota</taxon>
        <taxon>Metamonada</taxon>
        <taxon>Carpediemonas-like organisms</taxon>
        <taxon>Kipferlia</taxon>
    </lineage>
</organism>
<evidence type="ECO:0000313" key="2">
    <source>
        <dbReference type="EMBL" id="GIQ92034.1"/>
    </source>
</evidence>
<feature type="non-terminal residue" evidence="2">
    <location>
        <position position="1"/>
    </location>
</feature>
<dbReference type="EMBL" id="BDIP01008824">
    <property type="protein sequence ID" value="GIQ92034.1"/>
    <property type="molecule type" value="Genomic_DNA"/>
</dbReference>
<feature type="compositionally biased region" description="Basic and acidic residues" evidence="1">
    <location>
        <begin position="25"/>
        <end position="45"/>
    </location>
</feature>
<proteinExistence type="predicted"/>
<feature type="region of interest" description="Disordered" evidence="1">
    <location>
        <begin position="15"/>
        <end position="59"/>
    </location>
</feature>
<gene>
    <name evidence="2" type="ORF">KIPB_015570</name>
</gene>
<reference evidence="2 3" key="1">
    <citation type="journal article" date="2018" name="PLoS ONE">
        <title>The draft genome of Kipferlia bialata reveals reductive genome evolution in fornicate parasites.</title>
        <authorList>
            <person name="Tanifuji G."/>
            <person name="Takabayashi S."/>
            <person name="Kume K."/>
            <person name="Takagi M."/>
            <person name="Nakayama T."/>
            <person name="Kamikawa R."/>
            <person name="Inagaki Y."/>
            <person name="Hashimoto T."/>
        </authorList>
    </citation>
    <scope>NUCLEOTIDE SEQUENCE [LARGE SCALE GENOMIC DNA]</scope>
    <source>
        <strain evidence="2">NY0173</strain>
    </source>
</reference>
<keyword evidence="3" id="KW-1185">Reference proteome</keyword>
<evidence type="ECO:0000313" key="3">
    <source>
        <dbReference type="Proteomes" id="UP000265618"/>
    </source>
</evidence>
<dbReference type="Proteomes" id="UP000265618">
    <property type="component" value="Unassembled WGS sequence"/>
</dbReference>
<protein>
    <submittedName>
        <fullName evidence="2">Uncharacterized protein</fullName>
    </submittedName>
</protein>
<feature type="non-terminal residue" evidence="2">
    <location>
        <position position="59"/>
    </location>
</feature>
<accession>A0A9K3DAN7</accession>